<gene>
    <name evidence="1" type="ORF">WT44_15330</name>
</gene>
<dbReference type="Proteomes" id="UP000068603">
    <property type="component" value="Unassembled WGS sequence"/>
</dbReference>
<evidence type="ECO:0000313" key="1">
    <source>
        <dbReference type="EMBL" id="KWA62178.1"/>
    </source>
</evidence>
<evidence type="ECO:0000313" key="2">
    <source>
        <dbReference type="Proteomes" id="UP000068603"/>
    </source>
</evidence>
<sequence length="102" mass="11228">MSIFAVNGVRIDLLTRRVTHVRWAKVNPQDDSWVEAPREARVMDVVDAIMGGDDVYTIFSVGGQSVVGPALKTVVYRDASQGIELDVDATKVSRTLDELPQI</sequence>
<name>A0A106ZWT0_9BURK</name>
<proteinExistence type="predicted"/>
<dbReference type="AlphaFoldDB" id="A0A106ZWT0"/>
<accession>A0A106ZWT0</accession>
<dbReference type="EMBL" id="LPHB01000047">
    <property type="protein sequence ID" value="KWA62178.1"/>
    <property type="molecule type" value="Genomic_DNA"/>
</dbReference>
<dbReference type="RefSeq" id="WP_059994454.1">
    <property type="nucleotide sequence ID" value="NZ_LOZN01000036.1"/>
</dbReference>
<protein>
    <submittedName>
        <fullName evidence="1">Phosphatidylserine/phosphatidylglycerophosphate/ cardiolipin synthase</fullName>
    </submittedName>
</protein>
<comment type="caution">
    <text evidence="1">The sequence shown here is derived from an EMBL/GenBank/DDBJ whole genome shotgun (WGS) entry which is preliminary data.</text>
</comment>
<reference evidence="1 2" key="1">
    <citation type="submission" date="2015-11" db="EMBL/GenBank/DDBJ databases">
        <title>Expanding the genomic diversity of Burkholderia species for the development of highly accurate diagnostics.</title>
        <authorList>
            <person name="Sahl J."/>
            <person name="Keim P."/>
            <person name="Wagner D."/>
        </authorList>
    </citation>
    <scope>NUCLEOTIDE SEQUENCE [LARGE SCALE GENOMIC DNA]</scope>
    <source>
        <strain evidence="1 2">MSMB1960WGS</strain>
    </source>
</reference>
<organism evidence="1">
    <name type="scientific">Burkholderia stagnalis</name>
    <dbReference type="NCBI Taxonomy" id="1503054"/>
    <lineage>
        <taxon>Bacteria</taxon>
        <taxon>Pseudomonadati</taxon>
        <taxon>Pseudomonadota</taxon>
        <taxon>Betaproteobacteria</taxon>
        <taxon>Burkholderiales</taxon>
        <taxon>Burkholderiaceae</taxon>
        <taxon>Burkholderia</taxon>
        <taxon>Burkholderia cepacia complex</taxon>
    </lineage>
</organism>